<dbReference type="RefSeq" id="WP_355667293.1">
    <property type="nucleotide sequence ID" value="NZ_JBEXRX010000123.1"/>
</dbReference>
<name>A0ABV2VSE7_9ACTN</name>
<comment type="caution">
    <text evidence="2">The sequence shown here is derived from an EMBL/GenBank/DDBJ whole genome shotgun (WGS) entry which is preliminary data.</text>
</comment>
<dbReference type="EMBL" id="JBEXRX010000123">
    <property type="protein sequence ID" value="MEU0155722.1"/>
    <property type="molecule type" value="Genomic_DNA"/>
</dbReference>
<feature type="domain" description="Resolvase/invertase-type recombinase catalytic" evidence="1">
    <location>
        <begin position="29"/>
        <end position="160"/>
    </location>
</feature>
<dbReference type="CDD" id="cd00338">
    <property type="entry name" value="Ser_Recombinase"/>
    <property type="match status" value="1"/>
</dbReference>
<dbReference type="PANTHER" id="PTHR30461">
    <property type="entry name" value="DNA-INVERTASE FROM LAMBDOID PROPHAGE"/>
    <property type="match status" value="1"/>
</dbReference>
<organism evidence="2 3">
    <name type="scientific">Micromonospora fulviviridis</name>
    <dbReference type="NCBI Taxonomy" id="47860"/>
    <lineage>
        <taxon>Bacteria</taxon>
        <taxon>Bacillati</taxon>
        <taxon>Actinomycetota</taxon>
        <taxon>Actinomycetes</taxon>
        <taxon>Micromonosporales</taxon>
        <taxon>Micromonosporaceae</taxon>
        <taxon>Micromonospora</taxon>
    </lineage>
</organism>
<accession>A0ABV2VSE7</accession>
<proteinExistence type="predicted"/>
<dbReference type="InterPro" id="IPR050639">
    <property type="entry name" value="SSR_resolvase"/>
</dbReference>
<sequence length="208" mass="23477">MVRRKARSENRGRFDSKDALLAGGSDVRALRYQRASQDKKEQGKSVHDQGVLNLAEITKRSWTDAGSFTDNHRSASRRATKEREQFELLIEQIRAGKGDVLVVWEISRKERDLAVFVKIRDMCHEVGLNSWLVGGVLYDLRDKNDRMMLGFQAVLKQVFFQADGSMVVRVEEDGGRILLLLVDAKGRKVAEQPEPAVLRDAQLIAVVG</sequence>
<dbReference type="SMART" id="SM00857">
    <property type="entry name" value="Resolvase"/>
    <property type="match status" value="1"/>
</dbReference>
<evidence type="ECO:0000313" key="2">
    <source>
        <dbReference type="EMBL" id="MEU0155722.1"/>
    </source>
</evidence>
<dbReference type="Pfam" id="PF00239">
    <property type="entry name" value="Resolvase"/>
    <property type="match status" value="1"/>
</dbReference>
<gene>
    <name evidence="2" type="ORF">ABZ071_28285</name>
</gene>
<dbReference type="PANTHER" id="PTHR30461:SF23">
    <property type="entry name" value="DNA RECOMBINASE-RELATED"/>
    <property type="match status" value="1"/>
</dbReference>
<reference evidence="2 3" key="1">
    <citation type="submission" date="2024-06" db="EMBL/GenBank/DDBJ databases">
        <title>The Natural Products Discovery Center: Release of the First 8490 Sequenced Strains for Exploring Actinobacteria Biosynthetic Diversity.</title>
        <authorList>
            <person name="Kalkreuter E."/>
            <person name="Kautsar S.A."/>
            <person name="Yang D."/>
            <person name="Bader C.D."/>
            <person name="Teijaro C.N."/>
            <person name="Fluegel L."/>
            <person name="Davis C.M."/>
            <person name="Simpson J.R."/>
            <person name="Lauterbach L."/>
            <person name="Steele A.D."/>
            <person name="Gui C."/>
            <person name="Meng S."/>
            <person name="Li G."/>
            <person name="Viehrig K."/>
            <person name="Ye F."/>
            <person name="Su P."/>
            <person name="Kiefer A.F."/>
            <person name="Nichols A."/>
            <person name="Cepeda A.J."/>
            <person name="Yan W."/>
            <person name="Fan B."/>
            <person name="Jiang Y."/>
            <person name="Adhikari A."/>
            <person name="Zheng C.-J."/>
            <person name="Schuster L."/>
            <person name="Cowan T.M."/>
            <person name="Smanski M.J."/>
            <person name="Chevrette M.G."/>
            <person name="De Carvalho L.P.S."/>
            <person name="Shen B."/>
        </authorList>
    </citation>
    <scope>NUCLEOTIDE SEQUENCE [LARGE SCALE GENOMIC DNA]</scope>
    <source>
        <strain evidence="2 3">NPDC006286</strain>
    </source>
</reference>
<dbReference type="InterPro" id="IPR036162">
    <property type="entry name" value="Resolvase-like_N_sf"/>
</dbReference>
<dbReference type="InterPro" id="IPR006119">
    <property type="entry name" value="Resolv_N"/>
</dbReference>
<dbReference type="Proteomes" id="UP001550348">
    <property type="component" value="Unassembled WGS sequence"/>
</dbReference>
<dbReference type="Gene3D" id="3.40.50.1390">
    <property type="entry name" value="Resolvase, N-terminal catalytic domain"/>
    <property type="match status" value="1"/>
</dbReference>
<protein>
    <submittedName>
        <fullName evidence="2">Recombinase family protein</fullName>
    </submittedName>
</protein>
<keyword evidence="3" id="KW-1185">Reference proteome</keyword>
<evidence type="ECO:0000313" key="3">
    <source>
        <dbReference type="Proteomes" id="UP001550348"/>
    </source>
</evidence>
<dbReference type="SUPFAM" id="SSF53041">
    <property type="entry name" value="Resolvase-like"/>
    <property type="match status" value="1"/>
</dbReference>
<evidence type="ECO:0000259" key="1">
    <source>
        <dbReference type="SMART" id="SM00857"/>
    </source>
</evidence>